<dbReference type="STRING" id="1715691.TA5113_00599"/>
<evidence type="ECO:0000256" key="1">
    <source>
        <dbReference type="ARBA" id="ARBA00023015"/>
    </source>
</evidence>
<dbReference type="Gene3D" id="1.20.120.530">
    <property type="entry name" value="GntR ligand-binding domain-like"/>
    <property type="match status" value="1"/>
</dbReference>
<dbReference type="GO" id="GO:0003700">
    <property type="term" value="F:DNA-binding transcription factor activity"/>
    <property type="evidence" value="ECO:0007669"/>
    <property type="project" value="InterPro"/>
</dbReference>
<dbReference type="Pfam" id="PF07729">
    <property type="entry name" value="FCD"/>
    <property type="match status" value="1"/>
</dbReference>
<dbReference type="PANTHER" id="PTHR43537">
    <property type="entry name" value="TRANSCRIPTIONAL REGULATOR, GNTR FAMILY"/>
    <property type="match status" value="1"/>
</dbReference>
<dbReference type="CDD" id="cd07377">
    <property type="entry name" value="WHTH_GntR"/>
    <property type="match status" value="1"/>
</dbReference>
<keyword evidence="1" id="KW-0805">Transcription regulation</keyword>
<organism evidence="5 6">
    <name type="scientific">Cognatishimia activa</name>
    <dbReference type="NCBI Taxonomy" id="1715691"/>
    <lineage>
        <taxon>Bacteria</taxon>
        <taxon>Pseudomonadati</taxon>
        <taxon>Pseudomonadota</taxon>
        <taxon>Alphaproteobacteria</taxon>
        <taxon>Rhodobacterales</taxon>
        <taxon>Paracoccaceae</taxon>
        <taxon>Cognatishimia</taxon>
    </lineage>
</organism>
<dbReference type="InterPro" id="IPR000524">
    <property type="entry name" value="Tscrpt_reg_HTH_GntR"/>
</dbReference>
<dbReference type="SUPFAM" id="SSF48008">
    <property type="entry name" value="GntR ligand-binding domain-like"/>
    <property type="match status" value="1"/>
</dbReference>
<dbReference type="PANTHER" id="PTHR43537:SF49">
    <property type="entry name" value="TRANSCRIPTIONAL REGULATORY PROTEIN"/>
    <property type="match status" value="1"/>
</dbReference>
<dbReference type="Gene3D" id="1.10.10.10">
    <property type="entry name" value="Winged helix-like DNA-binding domain superfamily/Winged helix DNA-binding domain"/>
    <property type="match status" value="1"/>
</dbReference>
<dbReference type="SMART" id="SM00895">
    <property type="entry name" value="FCD"/>
    <property type="match status" value="1"/>
</dbReference>
<dbReference type="GO" id="GO:0003677">
    <property type="term" value="F:DNA binding"/>
    <property type="evidence" value="ECO:0007669"/>
    <property type="project" value="UniProtKB-KW"/>
</dbReference>
<keyword evidence="2" id="KW-0238">DNA-binding</keyword>
<dbReference type="InterPro" id="IPR036388">
    <property type="entry name" value="WH-like_DNA-bd_sf"/>
</dbReference>
<evidence type="ECO:0000256" key="3">
    <source>
        <dbReference type="ARBA" id="ARBA00023163"/>
    </source>
</evidence>
<reference evidence="6" key="1">
    <citation type="submission" date="2015-09" db="EMBL/GenBank/DDBJ databases">
        <authorList>
            <person name="Rodrigo-Torres Lidia"/>
            <person name="Arahal R.David."/>
        </authorList>
    </citation>
    <scope>NUCLEOTIDE SEQUENCE [LARGE SCALE GENOMIC DNA]</scope>
    <source>
        <strain evidence="6">CECT 5114</strain>
    </source>
</reference>
<evidence type="ECO:0000313" key="6">
    <source>
        <dbReference type="Proteomes" id="UP000051184"/>
    </source>
</evidence>
<keyword evidence="6" id="KW-1185">Reference proteome</keyword>
<dbReference type="InterPro" id="IPR036390">
    <property type="entry name" value="WH_DNA-bd_sf"/>
</dbReference>
<dbReference type="InterPro" id="IPR008920">
    <property type="entry name" value="TF_FadR/GntR_C"/>
</dbReference>
<name>A0A0N7MC71_9RHOB</name>
<evidence type="ECO:0000313" key="5">
    <source>
        <dbReference type="EMBL" id="CUK27392.1"/>
    </source>
</evidence>
<dbReference type="InterPro" id="IPR011711">
    <property type="entry name" value="GntR_C"/>
</dbReference>
<dbReference type="PROSITE" id="PS50949">
    <property type="entry name" value="HTH_GNTR"/>
    <property type="match status" value="1"/>
</dbReference>
<dbReference type="Pfam" id="PF00392">
    <property type="entry name" value="GntR"/>
    <property type="match status" value="1"/>
</dbReference>
<dbReference type="EMBL" id="CYUE01000022">
    <property type="protein sequence ID" value="CUK27392.1"/>
    <property type="molecule type" value="Genomic_DNA"/>
</dbReference>
<dbReference type="Proteomes" id="UP000051184">
    <property type="component" value="Unassembled WGS sequence"/>
</dbReference>
<feature type="domain" description="HTH gntR-type" evidence="4">
    <location>
        <begin position="11"/>
        <end position="78"/>
    </location>
</feature>
<keyword evidence="3" id="KW-0804">Transcription</keyword>
<gene>
    <name evidence="5" type="primary">csiR_2</name>
    <name evidence="5" type="ORF">TA5114_03220</name>
</gene>
<evidence type="ECO:0000256" key="2">
    <source>
        <dbReference type="ARBA" id="ARBA00023125"/>
    </source>
</evidence>
<dbReference type="OrthoDB" id="9788098at2"/>
<accession>A0A0N7MC71</accession>
<dbReference type="AlphaFoldDB" id="A0A0N7MC71"/>
<proteinExistence type="predicted"/>
<sequence length="207" mass="23391">MKTGKANAPKSKISDQITMALAEQIVRGELVAGEKLRQDHIAKSFDTSHVPVREALLRLEARGLAVSEPRRGVRVARFNPADNLEIREMRLALEPVALRHSIPRLSKSQKHAAEEARISCDSATDLISWEIENRKFHMAILAGCKMPRLLSEINDLQLLSARHLLATYSKKWARRIDRDHSAIMQAIRSQNIETAVSVLRRHLSRLS</sequence>
<evidence type="ECO:0000259" key="4">
    <source>
        <dbReference type="PROSITE" id="PS50949"/>
    </source>
</evidence>
<protein>
    <submittedName>
        <fullName evidence="5">Carbon starvation induced regulator</fullName>
    </submittedName>
</protein>
<dbReference type="SMART" id="SM00345">
    <property type="entry name" value="HTH_GNTR"/>
    <property type="match status" value="1"/>
</dbReference>
<dbReference type="RefSeq" id="WP_058316298.1">
    <property type="nucleotide sequence ID" value="NZ_CYTO01000007.1"/>
</dbReference>
<dbReference type="SUPFAM" id="SSF46785">
    <property type="entry name" value="Winged helix' DNA-binding domain"/>
    <property type="match status" value="1"/>
</dbReference>